<evidence type="ECO:0000313" key="2">
    <source>
        <dbReference type="Proteomes" id="UP000248326"/>
    </source>
</evidence>
<keyword evidence="2" id="KW-1185">Reference proteome</keyword>
<reference evidence="1 2" key="1">
    <citation type="submission" date="2018-06" db="EMBL/GenBank/DDBJ databases">
        <title>Genomic Encyclopedia of Type Strains, Phase IV (KMG-IV): sequencing the most valuable type-strain genomes for metagenomic binning, comparative biology and taxonomic classification.</title>
        <authorList>
            <person name="Goeker M."/>
        </authorList>
    </citation>
    <scope>NUCLEOTIDE SEQUENCE [LARGE SCALE GENOMIC DNA]</scope>
    <source>
        <strain evidence="1 2">DSM 18048</strain>
    </source>
</reference>
<protein>
    <recommendedName>
        <fullName evidence="3">Lipoprotein</fullName>
    </recommendedName>
</protein>
<dbReference type="OrthoDB" id="66553at2"/>
<dbReference type="RefSeq" id="WP_110886043.1">
    <property type="nucleotide sequence ID" value="NZ_QJSX01000004.1"/>
</dbReference>
<dbReference type="PROSITE" id="PS51257">
    <property type="entry name" value="PROKAR_LIPOPROTEIN"/>
    <property type="match status" value="1"/>
</dbReference>
<proteinExistence type="predicted"/>
<dbReference type="EMBL" id="QJSX01000004">
    <property type="protein sequence ID" value="PYE54935.1"/>
    <property type="molecule type" value="Genomic_DNA"/>
</dbReference>
<dbReference type="Proteomes" id="UP000248326">
    <property type="component" value="Unassembled WGS sequence"/>
</dbReference>
<dbReference type="AlphaFoldDB" id="A0A318S8S7"/>
<organism evidence="1 2">
    <name type="scientific">Deinococcus yavapaiensis KR-236</name>
    <dbReference type="NCBI Taxonomy" id="694435"/>
    <lineage>
        <taxon>Bacteria</taxon>
        <taxon>Thermotogati</taxon>
        <taxon>Deinococcota</taxon>
        <taxon>Deinococci</taxon>
        <taxon>Deinococcales</taxon>
        <taxon>Deinococcaceae</taxon>
        <taxon>Deinococcus</taxon>
    </lineage>
</organism>
<accession>A0A318S8S7</accession>
<comment type="caution">
    <text evidence="1">The sequence shown here is derived from an EMBL/GenBank/DDBJ whole genome shotgun (WGS) entry which is preliminary data.</text>
</comment>
<sequence>MKRLIAATLPLALAACGVIPLPSQRIGDFEVTLPPSRPDASIVVYTKENRFADTTIPTVFSRVQLSGNAVYSGLGTVSRADVYVRPSLPSATEACQDLGAYFVCDATAETANRIGSLTLGANRSGLFSLGGPSLDVAAKNRQGYFGVRLLEGESWLFDKLLLRNVTASARL</sequence>
<evidence type="ECO:0000313" key="1">
    <source>
        <dbReference type="EMBL" id="PYE54935.1"/>
    </source>
</evidence>
<gene>
    <name evidence="1" type="ORF">DES52_104209</name>
</gene>
<name>A0A318S8S7_9DEIO</name>
<evidence type="ECO:0008006" key="3">
    <source>
        <dbReference type="Google" id="ProtNLM"/>
    </source>
</evidence>